<dbReference type="EMBL" id="JADYXP020000029">
    <property type="protein sequence ID" value="KAL0099038.1"/>
    <property type="molecule type" value="Genomic_DNA"/>
</dbReference>
<name>A0AAW2E8H7_9HYME</name>
<gene>
    <name evidence="1" type="ORF">PUN28_020230</name>
</gene>
<keyword evidence="2" id="KW-1185">Reference proteome</keyword>
<reference evidence="1 2" key="1">
    <citation type="submission" date="2023-03" db="EMBL/GenBank/DDBJ databases">
        <title>High recombination rates correlate with genetic variation in Cardiocondyla obscurior ants.</title>
        <authorList>
            <person name="Errbii M."/>
        </authorList>
    </citation>
    <scope>NUCLEOTIDE SEQUENCE [LARGE SCALE GENOMIC DNA]</scope>
    <source>
        <strain evidence="1">Alpha-2009</strain>
        <tissue evidence="1">Whole body</tissue>
    </source>
</reference>
<evidence type="ECO:0008006" key="3">
    <source>
        <dbReference type="Google" id="ProtNLM"/>
    </source>
</evidence>
<evidence type="ECO:0000313" key="1">
    <source>
        <dbReference type="EMBL" id="KAL0099038.1"/>
    </source>
</evidence>
<dbReference type="AlphaFoldDB" id="A0AAW2E8H7"/>
<accession>A0AAW2E8H7</accession>
<proteinExistence type="predicted"/>
<comment type="caution">
    <text evidence="1">The sequence shown here is derived from an EMBL/GenBank/DDBJ whole genome shotgun (WGS) entry which is preliminary data.</text>
</comment>
<dbReference type="Proteomes" id="UP001430953">
    <property type="component" value="Unassembled WGS sequence"/>
</dbReference>
<sequence length="84" mass="9461">MCARGGDLWWSAREAAAICIVNVVGQQQQQQQEHQHQHQQQHLTPPAARSTVDTCILKIICFPDNKYMDNYVGVHSSPACATYH</sequence>
<protein>
    <recommendedName>
        <fullName evidence="3">Secreted protein</fullName>
    </recommendedName>
</protein>
<organism evidence="1 2">
    <name type="scientific">Cardiocondyla obscurior</name>
    <dbReference type="NCBI Taxonomy" id="286306"/>
    <lineage>
        <taxon>Eukaryota</taxon>
        <taxon>Metazoa</taxon>
        <taxon>Ecdysozoa</taxon>
        <taxon>Arthropoda</taxon>
        <taxon>Hexapoda</taxon>
        <taxon>Insecta</taxon>
        <taxon>Pterygota</taxon>
        <taxon>Neoptera</taxon>
        <taxon>Endopterygota</taxon>
        <taxon>Hymenoptera</taxon>
        <taxon>Apocrita</taxon>
        <taxon>Aculeata</taxon>
        <taxon>Formicoidea</taxon>
        <taxon>Formicidae</taxon>
        <taxon>Myrmicinae</taxon>
        <taxon>Cardiocondyla</taxon>
    </lineage>
</organism>
<evidence type="ECO:0000313" key="2">
    <source>
        <dbReference type="Proteomes" id="UP001430953"/>
    </source>
</evidence>